<dbReference type="SUPFAM" id="SSF50969">
    <property type="entry name" value="YVTN repeat-like/Quinoprotein amine dehydrogenase"/>
    <property type="match status" value="1"/>
</dbReference>
<dbReference type="InterPro" id="IPR011042">
    <property type="entry name" value="6-blade_b-propeller_TolB-like"/>
</dbReference>
<keyword evidence="2" id="KW-1133">Transmembrane helix</keyword>
<dbReference type="AlphaFoldDB" id="A0A0S4QSJ2"/>
<sequence length="383" mass="41552">MGEKAVGEKEAAGVVSADPSDEPDEPDEPDVPDAPDAPSSRSRGAVAAFLIILIGCLLVGTGYIVHVLRRDADLKADRAEAVRNPAAELDPSNLRGDPRVIFRSTARDSTYGLVSMVPLDDPGGVPAVTRLSCDRVDVRGEIGLCLSSDRGFVTTYQAFLFDADFHVLHSFRLTGVPSRARLSADARLAAVTVFETGHSYAGPAFSTATTLYDVVNRKELGNLEQFAIYRDDRRINPVDQNFWGVTFAADDDTFYATLSTEGTTYLVRGSLRAREVHTLTTNVECPSLSPDGTRVAFKERVAGDGPVRWVATVLDLRTMRRTHLSDTRSVDDQIAWYDNETIAYGLPRDGADAAITDTWVEPADGSGKARILVAKAWSPAFRG</sequence>
<dbReference type="RefSeq" id="WP_091281720.1">
    <property type="nucleotide sequence ID" value="NZ_FAOZ01000020.1"/>
</dbReference>
<gene>
    <name evidence="3" type="ORF">Ga0074812_1207</name>
</gene>
<keyword evidence="2" id="KW-0472">Membrane</keyword>
<feature type="compositionally biased region" description="Basic and acidic residues" evidence="1">
    <location>
        <begin position="1"/>
        <end position="11"/>
    </location>
</feature>
<dbReference type="Proteomes" id="UP000198802">
    <property type="component" value="Unassembled WGS sequence"/>
</dbReference>
<dbReference type="EMBL" id="FAOZ01000020">
    <property type="protein sequence ID" value="CUU58509.1"/>
    <property type="molecule type" value="Genomic_DNA"/>
</dbReference>
<protein>
    <recommendedName>
        <fullName evidence="5">WD40-like Beta Propeller Repeat</fullName>
    </recommendedName>
</protein>
<reference evidence="4" key="1">
    <citation type="submission" date="2015-11" db="EMBL/GenBank/DDBJ databases">
        <authorList>
            <person name="Varghese N."/>
        </authorList>
    </citation>
    <scope>NUCLEOTIDE SEQUENCE [LARGE SCALE GENOMIC DNA]</scope>
    <source>
        <strain evidence="4">DSM 45899</strain>
    </source>
</reference>
<dbReference type="InterPro" id="IPR011044">
    <property type="entry name" value="Quino_amine_DH_bsu"/>
</dbReference>
<evidence type="ECO:0008006" key="5">
    <source>
        <dbReference type="Google" id="ProtNLM"/>
    </source>
</evidence>
<keyword evidence="2" id="KW-0812">Transmembrane</keyword>
<evidence type="ECO:0000313" key="3">
    <source>
        <dbReference type="EMBL" id="CUU58509.1"/>
    </source>
</evidence>
<feature type="transmembrane region" description="Helical" evidence="2">
    <location>
        <begin position="45"/>
        <end position="68"/>
    </location>
</feature>
<proteinExistence type="predicted"/>
<feature type="compositionally biased region" description="Acidic residues" evidence="1">
    <location>
        <begin position="19"/>
        <end position="33"/>
    </location>
</feature>
<evidence type="ECO:0000256" key="2">
    <source>
        <dbReference type="SAM" id="Phobius"/>
    </source>
</evidence>
<evidence type="ECO:0000313" key="4">
    <source>
        <dbReference type="Proteomes" id="UP000198802"/>
    </source>
</evidence>
<evidence type="ECO:0000256" key="1">
    <source>
        <dbReference type="SAM" id="MobiDB-lite"/>
    </source>
</evidence>
<accession>A0A0S4QSJ2</accession>
<feature type="region of interest" description="Disordered" evidence="1">
    <location>
        <begin position="1"/>
        <end position="39"/>
    </location>
</feature>
<name>A0A0S4QSJ2_9ACTN</name>
<dbReference type="Gene3D" id="2.120.10.30">
    <property type="entry name" value="TolB, C-terminal domain"/>
    <property type="match status" value="1"/>
</dbReference>
<keyword evidence="4" id="KW-1185">Reference proteome</keyword>
<organism evidence="3 4">
    <name type="scientific">Parafrankia irregularis</name>
    <dbReference type="NCBI Taxonomy" id="795642"/>
    <lineage>
        <taxon>Bacteria</taxon>
        <taxon>Bacillati</taxon>
        <taxon>Actinomycetota</taxon>
        <taxon>Actinomycetes</taxon>
        <taxon>Frankiales</taxon>
        <taxon>Frankiaceae</taxon>
        <taxon>Parafrankia</taxon>
    </lineage>
</organism>